<feature type="region of interest" description="Disordered" evidence="10">
    <location>
        <begin position="1"/>
        <end position="27"/>
    </location>
</feature>
<evidence type="ECO:0000256" key="3">
    <source>
        <dbReference type="ARBA" id="ARBA00022737"/>
    </source>
</evidence>
<dbReference type="GO" id="GO:0071035">
    <property type="term" value="P:nuclear polyadenylation-dependent rRNA catabolic process"/>
    <property type="evidence" value="ECO:0007669"/>
    <property type="project" value="TreeGrafter"/>
</dbReference>
<dbReference type="GO" id="GO:0003723">
    <property type="term" value="F:RNA binding"/>
    <property type="evidence" value="ECO:0007669"/>
    <property type="project" value="TreeGrafter"/>
</dbReference>
<feature type="compositionally biased region" description="Basic residues" evidence="10">
    <location>
        <begin position="498"/>
        <end position="514"/>
    </location>
</feature>
<evidence type="ECO:0000256" key="6">
    <source>
        <dbReference type="ARBA" id="ARBA00023242"/>
    </source>
</evidence>
<evidence type="ECO:0000256" key="4">
    <source>
        <dbReference type="ARBA" id="ARBA00022771"/>
    </source>
</evidence>
<dbReference type="GO" id="GO:0071031">
    <property type="term" value="P:nuclear mRNA surveillance of mRNA 3'-end processing"/>
    <property type="evidence" value="ECO:0007669"/>
    <property type="project" value="TreeGrafter"/>
</dbReference>
<feature type="region of interest" description="Disordered" evidence="10">
    <location>
        <begin position="452"/>
        <end position="535"/>
    </location>
</feature>
<reference evidence="12" key="2">
    <citation type="submission" date="2025-08" db="UniProtKB">
        <authorList>
            <consortium name="Ensembl"/>
        </authorList>
    </citation>
    <scope>IDENTIFICATION</scope>
</reference>
<keyword evidence="6" id="KW-0539">Nucleus</keyword>
<evidence type="ECO:0000313" key="13">
    <source>
        <dbReference type="Proteomes" id="UP000694620"/>
    </source>
</evidence>
<dbReference type="PANTHER" id="PTHR46543:SF1">
    <property type="entry name" value="ZINC FINGER CCHC DOMAIN-CONTAINING PROTEIN 7"/>
    <property type="match status" value="1"/>
</dbReference>
<evidence type="ECO:0000256" key="8">
    <source>
        <dbReference type="ARBA" id="ARBA00043023"/>
    </source>
</evidence>
<dbReference type="GO" id="GO:0071039">
    <property type="term" value="P:nuclear polyadenylation-dependent CUT catabolic process"/>
    <property type="evidence" value="ECO:0007669"/>
    <property type="project" value="TreeGrafter"/>
</dbReference>
<keyword evidence="13" id="KW-1185">Reference proteome</keyword>
<keyword evidence="5" id="KW-0862">Zinc</keyword>
<dbReference type="RefSeq" id="XP_028661610.2">
    <property type="nucleotide sequence ID" value="XM_028805777.2"/>
</dbReference>
<evidence type="ECO:0000259" key="11">
    <source>
        <dbReference type="PROSITE" id="PS50158"/>
    </source>
</evidence>
<evidence type="ECO:0000256" key="10">
    <source>
        <dbReference type="SAM" id="MobiDB-lite"/>
    </source>
</evidence>
<evidence type="ECO:0000256" key="7">
    <source>
        <dbReference type="ARBA" id="ARBA00041190"/>
    </source>
</evidence>
<evidence type="ECO:0000313" key="12">
    <source>
        <dbReference type="Ensembl" id="ENSECRP00000010978.1"/>
    </source>
</evidence>
<evidence type="ECO:0000256" key="1">
    <source>
        <dbReference type="ARBA" id="ARBA00004123"/>
    </source>
</evidence>
<comment type="subcellular location">
    <subcellularLocation>
        <location evidence="1">Nucleus</location>
    </subcellularLocation>
</comment>
<dbReference type="GeneTree" id="ENSGT00950000183041"/>
<organism evidence="12 13">
    <name type="scientific">Erpetoichthys calabaricus</name>
    <name type="common">Rope fish</name>
    <name type="synonym">Calamoichthys calabaricus</name>
    <dbReference type="NCBI Taxonomy" id="27687"/>
    <lineage>
        <taxon>Eukaryota</taxon>
        <taxon>Metazoa</taxon>
        <taxon>Chordata</taxon>
        <taxon>Craniata</taxon>
        <taxon>Vertebrata</taxon>
        <taxon>Euteleostomi</taxon>
        <taxon>Actinopterygii</taxon>
        <taxon>Polypteriformes</taxon>
        <taxon>Polypteridae</taxon>
        <taxon>Erpetoichthys</taxon>
    </lineage>
</organism>
<dbReference type="Gene3D" id="4.10.60.10">
    <property type="entry name" value="Zinc finger, CCHC-type"/>
    <property type="match status" value="2"/>
</dbReference>
<feature type="domain" description="CCHC-type" evidence="11">
    <location>
        <begin position="300"/>
        <end position="316"/>
    </location>
</feature>
<dbReference type="SUPFAM" id="SSF57756">
    <property type="entry name" value="Retrovirus zinc finger-like domains"/>
    <property type="match status" value="2"/>
</dbReference>
<feature type="compositionally biased region" description="Acidic residues" evidence="10">
    <location>
        <begin position="7"/>
        <end position="27"/>
    </location>
</feature>
<sequence>MFSGGESVDEYEEELYYDQNDSSESEVNSELEFHLYSQVHYAMTLDDADTDVDPATDVKQALDLIQSDSSKEDGTVILISDSEPILISDSEYNKTISDDSDTDSIYKTKWKKEFNSEKSHCKKHLCDEVPGRTLRLPSQKNGQKKKRSEVSEKKSRQSLKHHFADSEESDVENWMILDGRMHAGDSSILINLVGNYEEAGNDENDWTICMKDREAEIENHRWRRSFNRYYTPDKKVVCQNCNKNGHLSKNCPSSKKSLACTLCADRSHLQRSCPHRYCTNCSMPGHTFQMCRERYLWNIKCHRCKMNGHIAEACPELWRQYHLTTKAGPPLKSEGTVLKKRQAYCYNCSRLGHYGHDCIQRRMFSYTSSPFINYYDTMKDIRRRNHQIQKRAAELQRSGMWYNGKPQKKQSHQEKKTIYPPNKKRKMIKEEPAKFNFERLKNKKAKQCELKKTEETEDFPRGPKKPNCVASVHSKRSSRKAAKLLNKMRKLTEQSSNHNKREKHKKKEEKKKKHADVDDDLFLIKQKIKKKKGSR</sequence>
<dbReference type="InterPro" id="IPR001878">
    <property type="entry name" value="Znf_CCHC"/>
</dbReference>
<feature type="compositionally biased region" description="Basic and acidic residues" evidence="10">
    <location>
        <begin position="452"/>
        <end position="461"/>
    </location>
</feature>
<dbReference type="InterPro" id="IPR036875">
    <property type="entry name" value="Znf_CCHC_sf"/>
</dbReference>
<dbReference type="Ensembl" id="ENSECRT00000011155.1">
    <property type="protein sequence ID" value="ENSECRP00000010978.1"/>
    <property type="gene ID" value="ENSECRG00000007299.1"/>
</dbReference>
<dbReference type="GeneID" id="114654920"/>
<dbReference type="PROSITE" id="PS50158">
    <property type="entry name" value="ZF_CCHC"/>
    <property type="match status" value="3"/>
</dbReference>
<evidence type="ECO:0000256" key="2">
    <source>
        <dbReference type="ARBA" id="ARBA00022723"/>
    </source>
</evidence>
<accession>A0A8C4S4K3</accession>
<reference evidence="12" key="1">
    <citation type="submission" date="2021-06" db="EMBL/GenBank/DDBJ databases">
        <authorList>
            <consortium name="Wellcome Sanger Institute Data Sharing"/>
        </authorList>
    </citation>
    <scope>NUCLEOTIDE SEQUENCE [LARGE SCALE GENOMIC DNA]</scope>
</reference>
<dbReference type="GO" id="GO:0071038">
    <property type="term" value="P:TRAMP-dependent tRNA surveillance pathway"/>
    <property type="evidence" value="ECO:0007669"/>
    <property type="project" value="TreeGrafter"/>
</dbReference>
<evidence type="ECO:0000256" key="9">
    <source>
        <dbReference type="PROSITE-ProRule" id="PRU00047"/>
    </source>
</evidence>
<keyword evidence="3" id="KW-0677">Repeat</keyword>
<keyword evidence="2" id="KW-0479">Metal-binding</keyword>
<gene>
    <name evidence="12" type="primary">ZCCHC7</name>
    <name evidence="12" type="synonym">zcchc7</name>
</gene>
<dbReference type="GO" id="GO:0071036">
    <property type="term" value="P:nuclear polyadenylation-dependent snoRNA catabolic process"/>
    <property type="evidence" value="ECO:0007669"/>
    <property type="project" value="TreeGrafter"/>
</dbReference>
<dbReference type="Proteomes" id="UP000694620">
    <property type="component" value="Chromosome 7"/>
</dbReference>
<feature type="compositionally biased region" description="Basic residues" evidence="10">
    <location>
        <begin position="526"/>
        <end position="535"/>
    </location>
</feature>
<dbReference type="PANTHER" id="PTHR46543">
    <property type="entry name" value="ZINC FINGER CCHC DOMAIN-CONTAINING PROTEIN 7"/>
    <property type="match status" value="1"/>
</dbReference>
<dbReference type="CTD" id="84186"/>
<evidence type="ECO:0000256" key="5">
    <source>
        <dbReference type="ARBA" id="ARBA00022833"/>
    </source>
</evidence>
<dbReference type="AlphaFoldDB" id="A0A8C4S4K3"/>
<dbReference type="SMART" id="SM00343">
    <property type="entry name" value="ZnF_C2HC"/>
    <property type="match status" value="5"/>
</dbReference>
<dbReference type="GO" id="GO:0031499">
    <property type="term" value="C:TRAMP complex"/>
    <property type="evidence" value="ECO:0007669"/>
    <property type="project" value="TreeGrafter"/>
</dbReference>
<dbReference type="OrthoDB" id="7608935at2759"/>
<dbReference type="InterPro" id="IPR051644">
    <property type="entry name" value="TRAMP_AT-DNA-binding"/>
</dbReference>
<dbReference type="GO" id="GO:0008270">
    <property type="term" value="F:zinc ion binding"/>
    <property type="evidence" value="ECO:0007669"/>
    <property type="project" value="UniProtKB-KW"/>
</dbReference>
<reference evidence="12" key="3">
    <citation type="submission" date="2025-09" db="UniProtKB">
        <authorList>
            <consortium name="Ensembl"/>
        </authorList>
    </citation>
    <scope>IDENTIFICATION</scope>
</reference>
<protein>
    <recommendedName>
        <fullName evidence="7">Zinc finger CCHC domain-containing protein 7</fullName>
    </recommendedName>
    <alternativeName>
        <fullName evidence="8">TRAMP-like complex RNA-binding factor ZCCHC7</fullName>
    </alternativeName>
</protein>
<dbReference type="Pfam" id="PF00098">
    <property type="entry name" value="zf-CCHC"/>
    <property type="match status" value="1"/>
</dbReference>
<proteinExistence type="predicted"/>
<feature type="compositionally biased region" description="Basic residues" evidence="10">
    <location>
        <begin position="473"/>
        <end position="489"/>
    </location>
</feature>
<dbReference type="GO" id="GO:0071037">
    <property type="term" value="P:nuclear polyadenylation-dependent snRNA catabolic process"/>
    <property type="evidence" value="ECO:0007669"/>
    <property type="project" value="TreeGrafter"/>
</dbReference>
<feature type="domain" description="CCHC-type" evidence="11">
    <location>
        <begin position="238"/>
        <end position="253"/>
    </location>
</feature>
<name>A0A8C4S4K3_ERPCA</name>
<feature type="domain" description="CCHC-type" evidence="11">
    <location>
        <begin position="345"/>
        <end position="358"/>
    </location>
</feature>
<feature type="region of interest" description="Disordered" evidence="10">
    <location>
        <begin position="132"/>
        <end position="165"/>
    </location>
</feature>
<keyword evidence="4 9" id="KW-0863">Zinc-finger</keyword>